<feature type="compositionally biased region" description="Basic and acidic residues" evidence="1">
    <location>
        <begin position="117"/>
        <end position="128"/>
    </location>
</feature>
<accession>A0A401U3J4</accession>
<keyword evidence="3" id="KW-1185">Reference proteome</keyword>
<feature type="non-terminal residue" evidence="2">
    <location>
        <position position="167"/>
    </location>
</feature>
<gene>
    <name evidence="2" type="ORF">chiPu_0033997</name>
</gene>
<dbReference type="Proteomes" id="UP000287033">
    <property type="component" value="Unassembled WGS sequence"/>
</dbReference>
<dbReference type="AlphaFoldDB" id="A0A401U3J4"/>
<evidence type="ECO:0000313" key="2">
    <source>
        <dbReference type="EMBL" id="GCC49468.1"/>
    </source>
</evidence>
<name>A0A401U3J4_CHIPU</name>
<sequence length="167" mass="18907">DELVRDVGAYDLADHGNLPRTRLMSREAAAFERHRAVGDAWRRNHLRGHRPQAGERELIDLARRIDTGGIHGIGHAPRHQMRDELAGREDVLGGVLQSLLGMAKQTERNRRRLVPQHVEETERRRVDDTVSGPCRHPCDRSRGNGRSKDLVADVRSKLAHIEEHPGL</sequence>
<protein>
    <submittedName>
        <fullName evidence="2">Uncharacterized protein</fullName>
    </submittedName>
</protein>
<evidence type="ECO:0000313" key="3">
    <source>
        <dbReference type="Proteomes" id="UP000287033"/>
    </source>
</evidence>
<feature type="compositionally biased region" description="Basic and acidic residues" evidence="1">
    <location>
        <begin position="136"/>
        <end position="148"/>
    </location>
</feature>
<dbReference type="EMBL" id="BEZZ01278969">
    <property type="protein sequence ID" value="GCC49468.1"/>
    <property type="molecule type" value="Genomic_DNA"/>
</dbReference>
<proteinExistence type="predicted"/>
<evidence type="ECO:0000256" key="1">
    <source>
        <dbReference type="SAM" id="MobiDB-lite"/>
    </source>
</evidence>
<organism evidence="2 3">
    <name type="scientific">Chiloscyllium punctatum</name>
    <name type="common">Brownbanded bambooshark</name>
    <name type="synonym">Hemiscyllium punctatum</name>
    <dbReference type="NCBI Taxonomy" id="137246"/>
    <lineage>
        <taxon>Eukaryota</taxon>
        <taxon>Metazoa</taxon>
        <taxon>Chordata</taxon>
        <taxon>Craniata</taxon>
        <taxon>Vertebrata</taxon>
        <taxon>Chondrichthyes</taxon>
        <taxon>Elasmobranchii</taxon>
        <taxon>Galeomorphii</taxon>
        <taxon>Galeoidea</taxon>
        <taxon>Orectolobiformes</taxon>
        <taxon>Hemiscylliidae</taxon>
        <taxon>Chiloscyllium</taxon>
    </lineage>
</organism>
<reference evidence="2 3" key="1">
    <citation type="journal article" date="2018" name="Nat. Ecol. Evol.">
        <title>Shark genomes provide insights into elasmobranch evolution and the origin of vertebrates.</title>
        <authorList>
            <person name="Hara Y"/>
            <person name="Yamaguchi K"/>
            <person name="Onimaru K"/>
            <person name="Kadota M"/>
            <person name="Koyanagi M"/>
            <person name="Keeley SD"/>
            <person name="Tatsumi K"/>
            <person name="Tanaka K"/>
            <person name="Motone F"/>
            <person name="Kageyama Y"/>
            <person name="Nozu R"/>
            <person name="Adachi N"/>
            <person name="Nishimura O"/>
            <person name="Nakagawa R"/>
            <person name="Tanegashima C"/>
            <person name="Kiyatake I"/>
            <person name="Matsumoto R"/>
            <person name="Murakumo K"/>
            <person name="Nishida K"/>
            <person name="Terakita A"/>
            <person name="Kuratani S"/>
            <person name="Sato K"/>
            <person name="Hyodo S Kuraku.S."/>
        </authorList>
    </citation>
    <scope>NUCLEOTIDE SEQUENCE [LARGE SCALE GENOMIC DNA]</scope>
</reference>
<feature type="region of interest" description="Disordered" evidence="1">
    <location>
        <begin position="117"/>
        <end position="148"/>
    </location>
</feature>
<comment type="caution">
    <text evidence="2">The sequence shown here is derived from an EMBL/GenBank/DDBJ whole genome shotgun (WGS) entry which is preliminary data.</text>
</comment>
<feature type="non-terminal residue" evidence="2">
    <location>
        <position position="1"/>
    </location>
</feature>